<evidence type="ECO:0000313" key="1">
    <source>
        <dbReference type="EMBL" id="KAK8962560.1"/>
    </source>
</evidence>
<reference evidence="1 2" key="1">
    <citation type="journal article" date="2022" name="Nat. Plants">
        <title>Genomes of leafy and leafless Platanthera orchids illuminate the evolution of mycoheterotrophy.</title>
        <authorList>
            <person name="Li M.H."/>
            <person name="Liu K.W."/>
            <person name="Li Z."/>
            <person name="Lu H.C."/>
            <person name="Ye Q.L."/>
            <person name="Zhang D."/>
            <person name="Wang J.Y."/>
            <person name="Li Y.F."/>
            <person name="Zhong Z.M."/>
            <person name="Liu X."/>
            <person name="Yu X."/>
            <person name="Liu D.K."/>
            <person name="Tu X.D."/>
            <person name="Liu B."/>
            <person name="Hao Y."/>
            <person name="Liao X.Y."/>
            <person name="Jiang Y.T."/>
            <person name="Sun W.H."/>
            <person name="Chen J."/>
            <person name="Chen Y.Q."/>
            <person name="Ai Y."/>
            <person name="Zhai J.W."/>
            <person name="Wu S.S."/>
            <person name="Zhou Z."/>
            <person name="Hsiao Y.Y."/>
            <person name="Wu W.L."/>
            <person name="Chen Y.Y."/>
            <person name="Lin Y.F."/>
            <person name="Hsu J.L."/>
            <person name="Li C.Y."/>
            <person name="Wang Z.W."/>
            <person name="Zhao X."/>
            <person name="Zhong W.Y."/>
            <person name="Ma X.K."/>
            <person name="Ma L."/>
            <person name="Huang J."/>
            <person name="Chen G.Z."/>
            <person name="Huang M.Z."/>
            <person name="Huang L."/>
            <person name="Peng D.H."/>
            <person name="Luo Y.B."/>
            <person name="Zou S.Q."/>
            <person name="Chen S.P."/>
            <person name="Lan S."/>
            <person name="Tsai W.C."/>
            <person name="Van de Peer Y."/>
            <person name="Liu Z.J."/>
        </authorList>
    </citation>
    <scope>NUCLEOTIDE SEQUENCE [LARGE SCALE GENOMIC DNA]</scope>
    <source>
        <strain evidence="1">Lor288</strain>
    </source>
</reference>
<protein>
    <submittedName>
        <fullName evidence="1">Uncharacterized protein</fullName>
    </submittedName>
</protein>
<dbReference type="PANTHER" id="PTHR33477:SF2">
    <property type="entry name" value="2-PHOSPHOGLYCERATE KINASE"/>
    <property type="match status" value="1"/>
</dbReference>
<comment type="caution">
    <text evidence="1">The sequence shown here is derived from an EMBL/GenBank/DDBJ whole genome shotgun (WGS) entry which is preliminary data.</text>
</comment>
<keyword evidence="2" id="KW-1185">Reference proteome</keyword>
<evidence type="ECO:0000313" key="2">
    <source>
        <dbReference type="Proteomes" id="UP001412067"/>
    </source>
</evidence>
<sequence>MDLPRNITEDEKLYYLNLFHNIKIGGLSSSRAVSSSGGLAVSPCGLSRWSGCLADMVYELLRTSTDAPLTGTPVWAQEFNSSEELITEFCRECRIVRKGLAGDLKKAMKDGKPIIIEVDSTYLLNGAPNISEQKIRRVDKGIHLDPSIYLMDDEKSEISTVNIKDKEHENGKGDFPAEVKVKCTSASELTTSNR</sequence>
<organism evidence="1 2">
    <name type="scientific">Platanthera guangdongensis</name>
    <dbReference type="NCBI Taxonomy" id="2320717"/>
    <lineage>
        <taxon>Eukaryota</taxon>
        <taxon>Viridiplantae</taxon>
        <taxon>Streptophyta</taxon>
        <taxon>Embryophyta</taxon>
        <taxon>Tracheophyta</taxon>
        <taxon>Spermatophyta</taxon>
        <taxon>Magnoliopsida</taxon>
        <taxon>Liliopsida</taxon>
        <taxon>Asparagales</taxon>
        <taxon>Orchidaceae</taxon>
        <taxon>Orchidoideae</taxon>
        <taxon>Orchideae</taxon>
        <taxon>Orchidinae</taxon>
        <taxon>Platanthera</taxon>
    </lineage>
</organism>
<dbReference type="EMBL" id="JBBWWR010000008">
    <property type="protein sequence ID" value="KAK8962560.1"/>
    <property type="molecule type" value="Genomic_DNA"/>
</dbReference>
<accession>A0ABR2MEJ7</accession>
<dbReference type="Proteomes" id="UP001412067">
    <property type="component" value="Unassembled WGS sequence"/>
</dbReference>
<name>A0ABR2MEJ7_9ASPA</name>
<gene>
    <name evidence="1" type="ORF">KSP40_PGU005877</name>
</gene>
<dbReference type="PANTHER" id="PTHR33477">
    <property type="entry name" value="P-LOOP NTPASE DOMAIN-CONTAINING PROTEIN LPA1 HOMOLOG 1"/>
    <property type="match status" value="1"/>
</dbReference>
<proteinExistence type="predicted"/>